<organism evidence="4 5">
    <name type="scientific">Heterotrigona itama</name>
    <dbReference type="NCBI Taxonomy" id="395501"/>
    <lineage>
        <taxon>Eukaryota</taxon>
        <taxon>Metazoa</taxon>
        <taxon>Ecdysozoa</taxon>
        <taxon>Arthropoda</taxon>
        <taxon>Hexapoda</taxon>
        <taxon>Insecta</taxon>
        <taxon>Pterygota</taxon>
        <taxon>Neoptera</taxon>
        <taxon>Endopterygota</taxon>
        <taxon>Hymenoptera</taxon>
        <taxon>Apocrita</taxon>
        <taxon>Aculeata</taxon>
        <taxon>Apoidea</taxon>
        <taxon>Anthophila</taxon>
        <taxon>Apidae</taxon>
        <taxon>Heterotrigona</taxon>
    </lineage>
</organism>
<evidence type="ECO:0000313" key="4">
    <source>
        <dbReference type="EMBL" id="CAD1471293.1"/>
    </source>
</evidence>
<dbReference type="InterPro" id="IPR008271">
    <property type="entry name" value="Ser/Thr_kinase_AS"/>
</dbReference>
<dbReference type="PANTHER" id="PTHR11909">
    <property type="entry name" value="CASEIN KINASE-RELATED"/>
    <property type="match status" value="1"/>
</dbReference>
<name>A0A6V7GYU5_9HYME</name>
<feature type="non-terminal residue" evidence="4">
    <location>
        <position position="384"/>
    </location>
</feature>
<dbReference type="Proteomes" id="UP000752696">
    <property type="component" value="Unassembled WGS sequence"/>
</dbReference>
<dbReference type="SUPFAM" id="SSF56112">
    <property type="entry name" value="Protein kinase-like (PK-like)"/>
    <property type="match status" value="1"/>
</dbReference>
<accession>A0A6V7GYU5</accession>
<dbReference type="Gene3D" id="1.10.510.10">
    <property type="entry name" value="Transferase(Phosphotransferase) domain 1"/>
    <property type="match status" value="1"/>
</dbReference>
<feature type="region of interest" description="Disordered" evidence="2">
    <location>
        <begin position="240"/>
        <end position="268"/>
    </location>
</feature>
<evidence type="ECO:0000256" key="2">
    <source>
        <dbReference type="SAM" id="MobiDB-lite"/>
    </source>
</evidence>
<dbReference type="InterPro" id="IPR000719">
    <property type="entry name" value="Prot_kinase_dom"/>
</dbReference>
<feature type="domain" description="Protein kinase" evidence="3">
    <location>
        <begin position="1"/>
        <end position="216"/>
    </location>
</feature>
<evidence type="ECO:0000259" key="3">
    <source>
        <dbReference type="PROSITE" id="PS50011"/>
    </source>
</evidence>
<dbReference type="InterPro" id="IPR011009">
    <property type="entry name" value="Kinase-like_dom_sf"/>
</dbReference>
<proteinExistence type="predicted"/>
<dbReference type="GO" id="GO:0004674">
    <property type="term" value="F:protein serine/threonine kinase activity"/>
    <property type="evidence" value="ECO:0007669"/>
    <property type="project" value="UniProtKB-EC"/>
</dbReference>
<dbReference type="EMBL" id="CAJDYZ010004365">
    <property type="protein sequence ID" value="CAD1471293.1"/>
    <property type="molecule type" value="Genomic_DNA"/>
</dbReference>
<dbReference type="EC" id="2.7.11.1" evidence="1"/>
<dbReference type="PROSITE" id="PS00108">
    <property type="entry name" value="PROTEIN_KINASE_ST"/>
    <property type="match status" value="1"/>
</dbReference>
<gene>
    <name evidence="4" type="ORF">MHI_LOCUS216234</name>
</gene>
<keyword evidence="5" id="KW-1185">Reference proteome</keyword>
<dbReference type="GO" id="GO:0005524">
    <property type="term" value="F:ATP binding"/>
    <property type="evidence" value="ECO:0007669"/>
    <property type="project" value="InterPro"/>
</dbReference>
<dbReference type="Pfam" id="PF00069">
    <property type="entry name" value="Pkinase"/>
    <property type="match status" value="1"/>
</dbReference>
<dbReference type="FunFam" id="1.10.510.10:FF:001123">
    <property type="entry name" value="CK1/CK1/CK1-D protein kinase"/>
    <property type="match status" value="1"/>
</dbReference>
<protein>
    <recommendedName>
        <fullName evidence="1">non-specific serine/threonine protein kinase</fullName>
        <ecNumber evidence="1">2.7.11.1</ecNumber>
    </recommendedName>
</protein>
<evidence type="ECO:0000256" key="1">
    <source>
        <dbReference type="ARBA" id="ARBA00012513"/>
    </source>
</evidence>
<dbReference type="OrthoDB" id="5800476at2759"/>
<sequence length="384" mass="43975">GIPEVYYFGPCGKYNALVMELLGPSLEDLFDLCGRRFTLKTVLKIATQILYRIEYVHSRHLIYRDIKPENFLIGRCTTKREKIIHIIDFGLAKEYIDLETNKHIPYREHKSLTGTARYMSINTHLGKEQSRRDDLEALGNMLMYFLRGSLPWQGLKADTLKERYQKIGDTKRNTPIEVLCDGHPEEMATYLRYVRRLDFFETPDYEYLRNLFHDLYEKRGFVDDGEFDWSGKTMDVTEPGVGGGGGKWVGTSRTDTAKQSGAGGTLTPADRHGSVQMLLFLQAEEEEKWKTKVTVYYRQSWGGQYSARVTERSADEIFLRGVARQCASRPWTRKTCSQSGTGRGGGGEEERRGRYLAACRKSICFSRFGAAHHRHDVTPSSLSN</sequence>
<dbReference type="InterPro" id="IPR050235">
    <property type="entry name" value="CK1_Ser-Thr_kinase"/>
</dbReference>
<evidence type="ECO:0000313" key="5">
    <source>
        <dbReference type="Proteomes" id="UP000752696"/>
    </source>
</evidence>
<dbReference type="AlphaFoldDB" id="A0A6V7GYU5"/>
<reference evidence="4" key="1">
    <citation type="submission" date="2020-07" db="EMBL/GenBank/DDBJ databases">
        <authorList>
            <person name="Nazaruddin N."/>
        </authorList>
    </citation>
    <scope>NUCLEOTIDE SEQUENCE</scope>
</reference>
<dbReference type="SMART" id="SM00220">
    <property type="entry name" value="S_TKc"/>
    <property type="match status" value="1"/>
</dbReference>
<comment type="caution">
    <text evidence="4">The sequence shown here is derived from an EMBL/GenBank/DDBJ whole genome shotgun (WGS) entry which is preliminary data.</text>
</comment>
<dbReference type="PROSITE" id="PS50011">
    <property type="entry name" value="PROTEIN_KINASE_DOM"/>
    <property type="match status" value="1"/>
</dbReference>